<keyword evidence="1" id="KW-1133">Transmembrane helix</keyword>
<dbReference type="EMBL" id="AP029612">
    <property type="protein sequence ID" value="BFG70120.1"/>
    <property type="molecule type" value="Genomic_DNA"/>
</dbReference>
<sequence>MRYLIGFAFVPSGLTKLLGQRFTVLPVTHPVGFFFEAMYQTGFYWNFLGFVQVLSAFLLMTQRFATIGNLIFLAIITNVYLITAAMQFKGTVYITFLLLVASVGMLLWDFPKWVQLFSKDNFKVSEEYNSLPTYQPIWVITGFIFFVESILFAVLPKLLPISGMTTMFAMLGVIVVTAIAILIIYMRNTWRLKKERSL</sequence>
<accession>A0AAT9GHQ5</accession>
<dbReference type="AlphaFoldDB" id="A0AAT9GHQ5"/>
<gene>
    <name evidence="2" type="ORF">KACHI17_10010</name>
</gene>
<feature type="transmembrane region" description="Helical" evidence="1">
    <location>
        <begin position="131"/>
        <end position="155"/>
    </location>
</feature>
<feature type="transmembrane region" description="Helical" evidence="1">
    <location>
        <begin position="43"/>
        <end position="60"/>
    </location>
</feature>
<evidence type="ECO:0008006" key="3">
    <source>
        <dbReference type="Google" id="ProtNLM"/>
    </source>
</evidence>
<feature type="transmembrane region" description="Helical" evidence="1">
    <location>
        <begin position="67"/>
        <end position="86"/>
    </location>
</feature>
<organism evidence="2">
    <name type="scientific">Sediminibacterium sp. KACHI17</name>
    <dbReference type="NCBI Taxonomy" id="1751071"/>
    <lineage>
        <taxon>Bacteria</taxon>
        <taxon>Pseudomonadati</taxon>
        <taxon>Bacteroidota</taxon>
        <taxon>Chitinophagia</taxon>
        <taxon>Chitinophagales</taxon>
        <taxon>Chitinophagaceae</taxon>
        <taxon>Sediminibacterium</taxon>
    </lineage>
</organism>
<evidence type="ECO:0000256" key="1">
    <source>
        <dbReference type="SAM" id="Phobius"/>
    </source>
</evidence>
<evidence type="ECO:0000313" key="2">
    <source>
        <dbReference type="EMBL" id="BFG70120.1"/>
    </source>
</evidence>
<keyword evidence="1" id="KW-0812">Transmembrane</keyword>
<protein>
    <recommendedName>
        <fullName evidence="3">DoxX family protein</fullName>
    </recommendedName>
</protein>
<feature type="transmembrane region" description="Helical" evidence="1">
    <location>
        <begin position="167"/>
        <end position="186"/>
    </location>
</feature>
<name>A0AAT9GHQ5_9BACT</name>
<proteinExistence type="predicted"/>
<feature type="transmembrane region" description="Helical" evidence="1">
    <location>
        <begin position="92"/>
        <end position="110"/>
    </location>
</feature>
<reference evidence="2" key="1">
    <citation type="submission" date="2024-02" db="EMBL/GenBank/DDBJ databases">
        <title>Sediminibacterium planktonica sp. nov. and Sediminibacterium longus sp. nov., isolated from surface lake and river water.</title>
        <authorList>
            <person name="Watanabe K."/>
            <person name="Takemine S."/>
            <person name="Ishii Y."/>
            <person name="Ogata Y."/>
            <person name="Shindo C."/>
            <person name="Suda W."/>
        </authorList>
    </citation>
    <scope>NUCLEOTIDE SEQUENCE</scope>
    <source>
        <strain evidence="2">KACHI17</strain>
    </source>
</reference>
<keyword evidence="1" id="KW-0472">Membrane</keyword>